<keyword evidence="3 5" id="KW-0808">Transferase</keyword>
<protein>
    <recommendedName>
        <fullName evidence="5">Citrate synthase</fullName>
    </recommendedName>
</protein>
<dbReference type="PANTHER" id="PTHR11739:SF11">
    <property type="entry name" value="CITRATE_2-METHYLCITRATE SYNTHASE"/>
    <property type="match status" value="1"/>
</dbReference>
<dbReference type="PIRSF" id="PIRSF001369">
    <property type="entry name" value="Citrate_synth"/>
    <property type="match status" value="1"/>
</dbReference>
<dbReference type="Gene3D" id="1.10.230.10">
    <property type="entry name" value="Cytochrome P450-Terp, domain 2"/>
    <property type="match status" value="1"/>
</dbReference>
<dbReference type="InterPro" id="IPR036969">
    <property type="entry name" value="Citrate_synthase_sf"/>
</dbReference>
<evidence type="ECO:0000256" key="4">
    <source>
        <dbReference type="ARBA" id="ARBA00049288"/>
    </source>
</evidence>
<organism evidence="8 9">
    <name type="scientific">Turneriella parva (strain ATCC BAA-1111 / DSM 21527 / NCTC 11395 / H)</name>
    <name type="common">Leptospira parva</name>
    <dbReference type="NCBI Taxonomy" id="869212"/>
    <lineage>
        <taxon>Bacteria</taxon>
        <taxon>Pseudomonadati</taxon>
        <taxon>Spirochaetota</taxon>
        <taxon>Spirochaetia</taxon>
        <taxon>Leptospirales</taxon>
        <taxon>Leptospiraceae</taxon>
        <taxon>Turneriella</taxon>
    </lineage>
</organism>
<dbReference type="SUPFAM" id="SSF48256">
    <property type="entry name" value="Citrate synthase"/>
    <property type="match status" value="1"/>
</dbReference>
<evidence type="ECO:0000256" key="1">
    <source>
        <dbReference type="ARBA" id="ARBA00004751"/>
    </source>
</evidence>
<dbReference type="RefSeq" id="WP_014804129.1">
    <property type="nucleotide sequence ID" value="NC_018020.1"/>
</dbReference>
<dbReference type="InterPro" id="IPR016142">
    <property type="entry name" value="Citrate_synth-like_lrg_a-sub"/>
</dbReference>
<evidence type="ECO:0000313" key="8">
    <source>
        <dbReference type="EMBL" id="AFM13628.1"/>
    </source>
</evidence>
<sequence length="381" mass="42972">MANEYADYKPGLDGVIACITKLSLLDEAKEQIVVRGYDLIELIQKTSYIKVAYLLIYNKFPTDAEAKAFEQKLMDQAEIPNEMYEIFKLLPKKTQAMDALRTGISILGGYEEHDFLMDTSTKSNEEKALKILAKAPTIAVNSYRAIMGLPFVKPDKSMGYSENFVHMIKGSKPTAVETDTLDKILTTYIEHEMPNSTFAVRVVSSTLSDIYGSCASAVASLKGPLHGGANEAAMQMFLEVNKTGGPATAESYIMGKLTRKDKIMGFGHRVYMKKYDPRAFLMKDYIPKLVDQRPDGKDLYSIYQTIEKTMAREKGLYPNADYPIALLYYLINVPIDLYTPIFLCSRLAGLVSHHIEQHENNRLFRPRVIYEGARDLHPPEK</sequence>
<dbReference type="HOGENOM" id="CLU_025068_2_1_12"/>
<dbReference type="GO" id="GO:0005829">
    <property type="term" value="C:cytosol"/>
    <property type="evidence" value="ECO:0007669"/>
    <property type="project" value="TreeGrafter"/>
</dbReference>
<gene>
    <name evidence="8" type="ordered locus">Turpa_2989</name>
</gene>
<evidence type="ECO:0000256" key="2">
    <source>
        <dbReference type="ARBA" id="ARBA00010566"/>
    </source>
</evidence>
<accession>I4B8M1</accession>
<name>I4B8M1_TURPD</name>
<dbReference type="Gene3D" id="1.10.580.10">
    <property type="entry name" value="Citrate Synthase, domain 1"/>
    <property type="match status" value="1"/>
</dbReference>
<dbReference type="PROSITE" id="PS00480">
    <property type="entry name" value="CITRATE_SYNTHASE"/>
    <property type="match status" value="1"/>
</dbReference>
<dbReference type="OrthoDB" id="9800864at2"/>
<keyword evidence="9" id="KW-1185">Reference proteome</keyword>
<evidence type="ECO:0000256" key="3">
    <source>
        <dbReference type="ARBA" id="ARBA00022679"/>
    </source>
</evidence>
<evidence type="ECO:0000256" key="5">
    <source>
        <dbReference type="PIRNR" id="PIRNR001369"/>
    </source>
</evidence>
<dbReference type="InterPro" id="IPR016143">
    <property type="entry name" value="Citrate_synth-like_sm_a-sub"/>
</dbReference>
<evidence type="ECO:0000256" key="7">
    <source>
        <dbReference type="RuleBase" id="RU003406"/>
    </source>
</evidence>
<dbReference type="GO" id="GO:0036440">
    <property type="term" value="F:citrate synthase activity"/>
    <property type="evidence" value="ECO:0007669"/>
    <property type="project" value="UniProtKB-EC"/>
</dbReference>
<dbReference type="GO" id="GO:0006099">
    <property type="term" value="P:tricarboxylic acid cycle"/>
    <property type="evidence" value="ECO:0007669"/>
    <property type="project" value="UniProtKB-UniPathway"/>
</dbReference>
<comment type="pathway">
    <text evidence="1">Carbohydrate metabolism; tricarboxylic acid cycle; isocitrate from oxaloacetate: step 1/2.</text>
</comment>
<feature type="active site" evidence="6">
    <location>
        <position position="321"/>
    </location>
</feature>
<dbReference type="STRING" id="869212.Turpa_2989"/>
<proteinExistence type="inferred from homology"/>
<dbReference type="InterPro" id="IPR002020">
    <property type="entry name" value="Citrate_synthase"/>
</dbReference>
<evidence type="ECO:0000313" key="9">
    <source>
        <dbReference type="Proteomes" id="UP000006048"/>
    </source>
</evidence>
<comment type="similarity">
    <text evidence="2 5 7">Belongs to the citrate synthase family.</text>
</comment>
<dbReference type="KEGG" id="tpx:Turpa_2989"/>
<dbReference type="GO" id="GO:0005975">
    <property type="term" value="P:carbohydrate metabolic process"/>
    <property type="evidence" value="ECO:0007669"/>
    <property type="project" value="TreeGrafter"/>
</dbReference>
<dbReference type="InterPro" id="IPR024176">
    <property type="entry name" value="Citrate_synthase_bac-typ"/>
</dbReference>
<feature type="active site" evidence="6">
    <location>
        <position position="268"/>
    </location>
</feature>
<dbReference type="Proteomes" id="UP000006048">
    <property type="component" value="Chromosome"/>
</dbReference>
<comment type="catalytic activity">
    <reaction evidence="4">
        <text>oxaloacetate + acetyl-CoA + H2O = citrate + CoA + H(+)</text>
        <dbReference type="Rhea" id="RHEA:16845"/>
        <dbReference type="ChEBI" id="CHEBI:15377"/>
        <dbReference type="ChEBI" id="CHEBI:15378"/>
        <dbReference type="ChEBI" id="CHEBI:16452"/>
        <dbReference type="ChEBI" id="CHEBI:16947"/>
        <dbReference type="ChEBI" id="CHEBI:57287"/>
        <dbReference type="ChEBI" id="CHEBI:57288"/>
        <dbReference type="EC" id="2.3.3.16"/>
    </reaction>
</comment>
<dbReference type="PATRIC" id="fig|869212.3.peg.3013"/>
<dbReference type="PANTHER" id="PTHR11739">
    <property type="entry name" value="CITRATE SYNTHASE"/>
    <property type="match status" value="1"/>
</dbReference>
<dbReference type="EMBL" id="CP002959">
    <property type="protein sequence ID" value="AFM13628.1"/>
    <property type="molecule type" value="Genomic_DNA"/>
</dbReference>
<dbReference type="InterPro" id="IPR019810">
    <property type="entry name" value="Citrate_synthase_AS"/>
</dbReference>
<dbReference type="Pfam" id="PF00285">
    <property type="entry name" value="Citrate_synt"/>
    <property type="match status" value="1"/>
</dbReference>
<reference evidence="8 9" key="1">
    <citation type="submission" date="2012-06" db="EMBL/GenBank/DDBJ databases">
        <title>The complete chromosome of genome of Turneriella parva DSM 21527.</title>
        <authorList>
            <consortium name="US DOE Joint Genome Institute (JGI-PGF)"/>
            <person name="Lucas S."/>
            <person name="Han J."/>
            <person name="Lapidus A."/>
            <person name="Bruce D."/>
            <person name="Goodwin L."/>
            <person name="Pitluck S."/>
            <person name="Peters L."/>
            <person name="Kyrpides N."/>
            <person name="Mavromatis K."/>
            <person name="Ivanova N."/>
            <person name="Mikhailova N."/>
            <person name="Chertkov O."/>
            <person name="Detter J.C."/>
            <person name="Tapia R."/>
            <person name="Han C."/>
            <person name="Land M."/>
            <person name="Hauser L."/>
            <person name="Markowitz V."/>
            <person name="Cheng J.-F."/>
            <person name="Hugenholtz P."/>
            <person name="Woyke T."/>
            <person name="Wu D."/>
            <person name="Gronow S."/>
            <person name="Wellnitz S."/>
            <person name="Brambilla E."/>
            <person name="Klenk H.-P."/>
            <person name="Eisen J.A."/>
        </authorList>
    </citation>
    <scope>NUCLEOTIDE SEQUENCE [LARGE SCALE GENOMIC DNA]</scope>
    <source>
        <strain evidence="9">ATCC BAA-1111 / DSM 21527 / NCTC 11395 / H</strain>
    </source>
</reference>
<evidence type="ECO:0000256" key="6">
    <source>
        <dbReference type="PIRSR" id="PIRSR001369-1"/>
    </source>
</evidence>
<dbReference type="AlphaFoldDB" id="I4B8M1"/>
<dbReference type="UniPathway" id="UPA00223"/>
<dbReference type="PRINTS" id="PR00143">
    <property type="entry name" value="CITRTSNTHASE"/>
</dbReference>